<dbReference type="PANTHER" id="PTHR15114">
    <property type="entry name" value="REPLICATION PROTEIN A3"/>
    <property type="match status" value="1"/>
</dbReference>
<dbReference type="AlphaFoldDB" id="A0A2P6MNX9"/>
<comment type="similarity">
    <text evidence="2">Belongs to the replication factor A protein 3 family.</text>
</comment>
<dbReference type="GO" id="GO:0003684">
    <property type="term" value="F:damaged DNA binding"/>
    <property type="evidence" value="ECO:0007669"/>
    <property type="project" value="TreeGrafter"/>
</dbReference>
<dbReference type="GO" id="GO:0000724">
    <property type="term" value="P:double-strand break repair via homologous recombination"/>
    <property type="evidence" value="ECO:0007669"/>
    <property type="project" value="TreeGrafter"/>
</dbReference>
<dbReference type="Pfam" id="PF08661">
    <property type="entry name" value="Rep_fac-A_3"/>
    <property type="match status" value="1"/>
</dbReference>
<dbReference type="Gene3D" id="2.40.50.140">
    <property type="entry name" value="Nucleic acid-binding proteins"/>
    <property type="match status" value="1"/>
</dbReference>
<proteinExistence type="inferred from homology"/>
<evidence type="ECO:0000256" key="2">
    <source>
        <dbReference type="ARBA" id="ARBA00009761"/>
    </source>
</evidence>
<dbReference type="GO" id="GO:0006260">
    <property type="term" value="P:DNA replication"/>
    <property type="evidence" value="ECO:0007669"/>
    <property type="project" value="InterPro"/>
</dbReference>
<comment type="subcellular location">
    <subcellularLocation>
        <location evidence="1">Nucleus</location>
    </subcellularLocation>
</comment>
<dbReference type="InParanoid" id="A0A2P6MNX9"/>
<dbReference type="GO" id="GO:0006284">
    <property type="term" value="P:base-excision repair"/>
    <property type="evidence" value="ECO:0007669"/>
    <property type="project" value="TreeGrafter"/>
</dbReference>
<evidence type="ECO:0000256" key="3">
    <source>
        <dbReference type="ARBA" id="ARBA00023242"/>
    </source>
</evidence>
<protein>
    <recommendedName>
        <fullName evidence="6">Replication factor A protein 3</fullName>
    </recommendedName>
</protein>
<dbReference type="InterPro" id="IPR012340">
    <property type="entry name" value="NA-bd_OB-fold"/>
</dbReference>
<name>A0A2P6MNX9_9EUKA</name>
<dbReference type="GO" id="GO:0005662">
    <property type="term" value="C:DNA replication factor A complex"/>
    <property type="evidence" value="ECO:0007669"/>
    <property type="project" value="TreeGrafter"/>
</dbReference>
<keyword evidence="5" id="KW-1185">Reference proteome</keyword>
<dbReference type="GO" id="GO:0006289">
    <property type="term" value="P:nucleotide-excision repair"/>
    <property type="evidence" value="ECO:0007669"/>
    <property type="project" value="TreeGrafter"/>
</dbReference>
<accession>A0A2P6MNX9</accession>
<dbReference type="PANTHER" id="PTHR15114:SF1">
    <property type="entry name" value="REPLICATION PROTEIN A 14 KDA SUBUNIT"/>
    <property type="match status" value="1"/>
</dbReference>
<dbReference type="OrthoDB" id="188186at2759"/>
<dbReference type="Proteomes" id="UP000241769">
    <property type="component" value="Unassembled WGS sequence"/>
</dbReference>
<organism evidence="4 5">
    <name type="scientific">Planoprotostelium fungivorum</name>
    <dbReference type="NCBI Taxonomy" id="1890364"/>
    <lineage>
        <taxon>Eukaryota</taxon>
        <taxon>Amoebozoa</taxon>
        <taxon>Evosea</taxon>
        <taxon>Variosea</taxon>
        <taxon>Cavosteliida</taxon>
        <taxon>Cavosteliaceae</taxon>
        <taxon>Planoprotostelium</taxon>
    </lineage>
</organism>
<comment type="caution">
    <text evidence="4">The sequence shown here is derived from an EMBL/GenBank/DDBJ whole genome shotgun (WGS) entry which is preliminary data.</text>
</comment>
<gene>
    <name evidence="4" type="ORF">PROFUN_09612</name>
</gene>
<dbReference type="GO" id="GO:0006298">
    <property type="term" value="P:mismatch repair"/>
    <property type="evidence" value="ECO:0007669"/>
    <property type="project" value="TreeGrafter"/>
</dbReference>
<evidence type="ECO:0000256" key="1">
    <source>
        <dbReference type="ARBA" id="ARBA00004123"/>
    </source>
</evidence>
<dbReference type="GO" id="GO:0035861">
    <property type="term" value="C:site of double-strand break"/>
    <property type="evidence" value="ECO:0007669"/>
    <property type="project" value="TreeGrafter"/>
</dbReference>
<sequence>MAQKQIIQPRINYTYMDNFINFSVRLVGQVRFVDPDQQVTVVAALDGDIKVVDSTCLVPVNNFVEIAGKVNPDRTLSEQIAVNFGTNFDLQTYNDALALWHANDHLFYGNA</sequence>
<dbReference type="InterPro" id="IPR013970">
    <property type="entry name" value="Rfa2"/>
</dbReference>
<evidence type="ECO:0000313" key="5">
    <source>
        <dbReference type="Proteomes" id="UP000241769"/>
    </source>
</evidence>
<reference evidence="4 5" key="1">
    <citation type="journal article" date="2018" name="Genome Biol. Evol.">
        <title>Multiple Roots of Fruiting Body Formation in Amoebozoa.</title>
        <authorList>
            <person name="Hillmann F."/>
            <person name="Forbes G."/>
            <person name="Novohradska S."/>
            <person name="Ferling I."/>
            <person name="Riege K."/>
            <person name="Groth M."/>
            <person name="Westermann M."/>
            <person name="Marz M."/>
            <person name="Spaller T."/>
            <person name="Winckler T."/>
            <person name="Schaap P."/>
            <person name="Glockner G."/>
        </authorList>
    </citation>
    <scope>NUCLEOTIDE SEQUENCE [LARGE SCALE GENOMIC DNA]</scope>
    <source>
        <strain evidence="4 5">Jena</strain>
    </source>
</reference>
<dbReference type="SUPFAM" id="SSF50249">
    <property type="entry name" value="Nucleic acid-binding proteins"/>
    <property type="match status" value="1"/>
</dbReference>
<evidence type="ECO:0000313" key="4">
    <source>
        <dbReference type="EMBL" id="PRP73382.1"/>
    </source>
</evidence>
<dbReference type="GO" id="GO:0003697">
    <property type="term" value="F:single-stranded DNA binding"/>
    <property type="evidence" value="ECO:0007669"/>
    <property type="project" value="TreeGrafter"/>
</dbReference>
<evidence type="ECO:0008006" key="6">
    <source>
        <dbReference type="Google" id="ProtNLM"/>
    </source>
</evidence>
<dbReference type="EMBL" id="MDYQ01000613">
    <property type="protein sequence ID" value="PRP73382.1"/>
    <property type="molecule type" value="Genomic_DNA"/>
</dbReference>
<keyword evidence="3" id="KW-0539">Nucleus</keyword>